<evidence type="ECO:0000313" key="2">
    <source>
        <dbReference type="EMBL" id="JAD29015.1"/>
    </source>
</evidence>
<keyword evidence="1" id="KW-0812">Transmembrane</keyword>
<reference evidence="2" key="1">
    <citation type="submission" date="2014-09" db="EMBL/GenBank/DDBJ databases">
        <authorList>
            <person name="Magalhaes I.L.F."/>
            <person name="Oliveira U."/>
            <person name="Santos F.R."/>
            <person name="Vidigal T.H.D.A."/>
            <person name="Brescovit A.D."/>
            <person name="Santos A.J."/>
        </authorList>
    </citation>
    <scope>NUCLEOTIDE SEQUENCE</scope>
    <source>
        <tissue evidence="2">Shoot tissue taken approximately 20 cm above the soil surface</tissue>
    </source>
</reference>
<dbReference type="EMBL" id="GBRH01268880">
    <property type="protein sequence ID" value="JAD29015.1"/>
    <property type="molecule type" value="Transcribed_RNA"/>
</dbReference>
<accession>A0A0A8YWX8</accession>
<keyword evidence="1" id="KW-1133">Transmembrane helix</keyword>
<evidence type="ECO:0000256" key="1">
    <source>
        <dbReference type="SAM" id="Phobius"/>
    </source>
</evidence>
<protein>
    <submittedName>
        <fullName evidence="2">Uncharacterized protein</fullName>
    </submittedName>
</protein>
<sequence length="44" mass="4796">MDEKPPGQAKQLAFKVILNGLTSYLLYVAGQSLMSSRPIIMATI</sequence>
<keyword evidence="1" id="KW-0472">Membrane</keyword>
<name>A0A0A8YWX8_ARUDO</name>
<organism evidence="2">
    <name type="scientific">Arundo donax</name>
    <name type="common">Giant reed</name>
    <name type="synonym">Donax arundinaceus</name>
    <dbReference type="NCBI Taxonomy" id="35708"/>
    <lineage>
        <taxon>Eukaryota</taxon>
        <taxon>Viridiplantae</taxon>
        <taxon>Streptophyta</taxon>
        <taxon>Embryophyta</taxon>
        <taxon>Tracheophyta</taxon>
        <taxon>Spermatophyta</taxon>
        <taxon>Magnoliopsida</taxon>
        <taxon>Liliopsida</taxon>
        <taxon>Poales</taxon>
        <taxon>Poaceae</taxon>
        <taxon>PACMAD clade</taxon>
        <taxon>Arundinoideae</taxon>
        <taxon>Arundineae</taxon>
        <taxon>Arundo</taxon>
    </lineage>
</organism>
<feature type="transmembrane region" description="Helical" evidence="1">
    <location>
        <begin position="12"/>
        <end position="30"/>
    </location>
</feature>
<dbReference type="AlphaFoldDB" id="A0A0A8YWX8"/>
<proteinExistence type="predicted"/>
<reference evidence="2" key="2">
    <citation type="journal article" date="2015" name="Data Brief">
        <title>Shoot transcriptome of the giant reed, Arundo donax.</title>
        <authorList>
            <person name="Barrero R.A."/>
            <person name="Guerrero F.D."/>
            <person name="Moolhuijzen P."/>
            <person name="Goolsby J.A."/>
            <person name="Tidwell J."/>
            <person name="Bellgard S.E."/>
            <person name="Bellgard M.I."/>
        </authorList>
    </citation>
    <scope>NUCLEOTIDE SEQUENCE</scope>
    <source>
        <tissue evidence="2">Shoot tissue taken approximately 20 cm above the soil surface</tissue>
    </source>
</reference>